<comment type="catalytic activity">
    <reaction evidence="15">
        <text>Couples ATP hydrolysis with the unwinding of duplex DNA by translocating in the 3'-5' direction.</text>
        <dbReference type="EC" id="5.6.2.4"/>
    </reaction>
</comment>
<evidence type="ECO:0000256" key="8">
    <source>
        <dbReference type="ARBA" id="ARBA00022806"/>
    </source>
</evidence>
<dbReference type="InterPro" id="IPR018982">
    <property type="entry name" value="RQC_domain"/>
</dbReference>
<keyword evidence="6" id="KW-0227">DNA damage</keyword>
<comment type="cofactor">
    <cofactor evidence="1">
        <name>Mg(2+)</name>
        <dbReference type="ChEBI" id="CHEBI:18420"/>
    </cofactor>
</comment>
<dbReference type="InterPro" id="IPR027417">
    <property type="entry name" value="P-loop_NTPase"/>
</dbReference>
<keyword evidence="14" id="KW-0413">Isomerase</keyword>
<dbReference type="InterPro" id="IPR036390">
    <property type="entry name" value="WH_DNA-bd_sf"/>
</dbReference>
<dbReference type="Gene3D" id="1.10.10.10">
    <property type="entry name" value="Winged helix-like DNA-binding domain superfamily/Winged helix DNA-binding domain"/>
    <property type="match status" value="1"/>
</dbReference>
<evidence type="ECO:0000256" key="6">
    <source>
        <dbReference type="ARBA" id="ARBA00022763"/>
    </source>
</evidence>
<dbReference type="Pfam" id="PF16124">
    <property type="entry name" value="RecQ_Zn_bind"/>
    <property type="match status" value="1"/>
</dbReference>
<dbReference type="PROSITE" id="PS50967">
    <property type="entry name" value="HRDC"/>
    <property type="match status" value="1"/>
</dbReference>
<evidence type="ECO:0000313" key="20">
    <source>
        <dbReference type="EMBL" id="ODG93527.1"/>
    </source>
</evidence>
<dbReference type="CDD" id="cd17920">
    <property type="entry name" value="DEXHc_RecQ"/>
    <property type="match status" value="1"/>
</dbReference>
<feature type="domain" description="HRDC" evidence="17">
    <location>
        <begin position="514"/>
        <end position="594"/>
    </location>
</feature>
<dbReference type="InterPro" id="IPR014001">
    <property type="entry name" value="Helicase_ATP-bd"/>
</dbReference>
<keyword evidence="21" id="KW-1185">Reference proteome</keyword>
<dbReference type="SMART" id="SM00956">
    <property type="entry name" value="RQC"/>
    <property type="match status" value="1"/>
</dbReference>
<dbReference type="PANTHER" id="PTHR13710">
    <property type="entry name" value="DNA HELICASE RECQ FAMILY MEMBER"/>
    <property type="match status" value="1"/>
</dbReference>
<evidence type="ECO:0000256" key="10">
    <source>
        <dbReference type="ARBA" id="ARBA00022840"/>
    </source>
</evidence>
<evidence type="ECO:0000256" key="13">
    <source>
        <dbReference type="ARBA" id="ARBA00023204"/>
    </source>
</evidence>
<dbReference type="InterPro" id="IPR032284">
    <property type="entry name" value="RecQ_Zn-bd"/>
</dbReference>
<name>A0ABX2ZV08_9BACI</name>
<protein>
    <recommendedName>
        <fullName evidence="16">DNA helicase RecQ</fullName>
        <ecNumber evidence="16">5.6.2.4</ecNumber>
    </recommendedName>
</protein>
<proteinExistence type="inferred from homology"/>
<evidence type="ECO:0000256" key="11">
    <source>
        <dbReference type="ARBA" id="ARBA00023125"/>
    </source>
</evidence>
<keyword evidence="7" id="KW-0378">Hydrolase</keyword>
<feature type="domain" description="Helicase ATP-binding" evidence="18">
    <location>
        <begin position="26"/>
        <end position="195"/>
    </location>
</feature>
<evidence type="ECO:0000256" key="9">
    <source>
        <dbReference type="ARBA" id="ARBA00022833"/>
    </source>
</evidence>
<dbReference type="EC" id="5.6.2.4" evidence="16"/>
<keyword evidence="11" id="KW-0238">DNA-binding</keyword>
<evidence type="ECO:0000256" key="12">
    <source>
        <dbReference type="ARBA" id="ARBA00023172"/>
    </source>
</evidence>
<dbReference type="InterPro" id="IPR001650">
    <property type="entry name" value="Helicase_C-like"/>
</dbReference>
<evidence type="ECO:0000256" key="15">
    <source>
        <dbReference type="ARBA" id="ARBA00034617"/>
    </source>
</evidence>
<dbReference type="Gene3D" id="1.10.150.80">
    <property type="entry name" value="HRDC domain"/>
    <property type="match status" value="1"/>
</dbReference>
<evidence type="ECO:0000256" key="7">
    <source>
        <dbReference type="ARBA" id="ARBA00022801"/>
    </source>
</evidence>
<dbReference type="RefSeq" id="WP_069032580.1">
    <property type="nucleotide sequence ID" value="NZ_MDKC01000002.1"/>
</dbReference>
<dbReference type="SUPFAM" id="SSF52540">
    <property type="entry name" value="P-loop containing nucleoside triphosphate hydrolases"/>
    <property type="match status" value="1"/>
</dbReference>
<comment type="similarity">
    <text evidence="3">Belongs to the helicase family. RecQ subfamily.</text>
</comment>
<dbReference type="PANTHER" id="PTHR13710:SF105">
    <property type="entry name" value="ATP-DEPENDENT DNA HELICASE Q1"/>
    <property type="match status" value="1"/>
</dbReference>
<dbReference type="InterPro" id="IPR006293">
    <property type="entry name" value="DNA_helicase_ATP-dep_RecQ_bac"/>
</dbReference>
<evidence type="ECO:0000256" key="14">
    <source>
        <dbReference type="ARBA" id="ARBA00023235"/>
    </source>
</evidence>
<dbReference type="EMBL" id="MDKC01000002">
    <property type="protein sequence ID" value="ODG93527.1"/>
    <property type="molecule type" value="Genomic_DNA"/>
</dbReference>
<dbReference type="SMART" id="SM00487">
    <property type="entry name" value="DEXDc"/>
    <property type="match status" value="1"/>
</dbReference>
<dbReference type="InterPro" id="IPR002121">
    <property type="entry name" value="HRDC_dom"/>
</dbReference>
<reference evidence="20 21" key="1">
    <citation type="submission" date="2016-07" db="EMBL/GenBank/DDBJ databases">
        <authorList>
            <person name="Townsley L."/>
            <person name="Shank E.A."/>
        </authorList>
    </citation>
    <scope>NUCLEOTIDE SEQUENCE [LARGE SCALE GENOMIC DNA]</scope>
    <source>
        <strain evidence="20 21">CH01</strain>
    </source>
</reference>
<evidence type="ECO:0000256" key="4">
    <source>
        <dbReference type="ARBA" id="ARBA00022723"/>
    </source>
</evidence>
<dbReference type="InterPro" id="IPR010997">
    <property type="entry name" value="HRDC-like_sf"/>
</dbReference>
<keyword evidence="9" id="KW-0862">Zinc</keyword>
<evidence type="ECO:0000256" key="1">
    <source>
        <dbReference type="ARBA" id="ARBA00001946"/>
    </source>
</evidence>
<evidence type="ECO:0000256" key="16">
    <source>
        <dbReference type="NCBIfam" id="TIGR01389"/>
    </source>
</evidence>
<keyword evidence="10" id="KW-0067">ATP-binding</keyword>
<evidence type="ECO:0000256" key="3">
    <source>
        <dbReference type="ARBA" id="ARBA00005446"/>
    </source>
</evidence>
<feature type="domain" description="Helicase C-terminal" evidence="19">
    <location>
        <begin position="216"/>
        <end position="363"/>
    </location>
</feature>
<gene>
    <name evidence="20" type="ORF">BED47_04395</name>
</gene>
<dbReference type="Pfam" id="PF14493">
    <property type="entry name" value="HTH_40"/>
    <property type="match status" value="1"/>
</dbReference>
<keyword evidence="13" id="KW-0234">DNA repair</keyword>
<evidence type="ECO:0000256" key="2">
    <source>
        <dbReference type="ARBA" id="ARBA00001947"/>
    </source>
</evidence>
<dbReference type="InterPro" id="IPR011545">
    <property type="entry name" value="DEAD/DEAH_box_helicase_dom"/>
</dbReference>
<evidence type="ECO:0000259" key="17">
    <source>
        <dbReference type="PROSITE" id="PS50967"/>
    </source>
</evidence>
<comment type="cofactor">
    <cofactor evidence="2">
        <name>Zn(2+)</name>
        <dbReference type="ChEBI" id="CHEBI:29105"/>
    </cofactor>
</comment>
<dbReference type="Pfam" id="PF00271">
    <property type="entry name" value="Helicase_C"/>
    <property type="match status" value="1"/>
</dbReference>
<dbReference type="SMART" id="SM00341">
    <property type="entry name" value="HRDC"/>
    <property type="match status" value="1"/>
</dbReference>
<dbReference type="SMART" id="SM00490">
    <property type="entry name" value="HELICc"/>
    <property type="match status" value="1"/>
</dbReference>
<dbReference type="Proteomes" id="UP000094580">
    <property type="component" value="Unassembled WGS sequence"/>
</dbReference>
<dbReference type="SUPFAM" id="SSF47819">
    <property type="entry name" value="HRDC-like"/>
    <property type="match status" value="1"/>
</dbReference>
<dbReference type="InterPro" id="IPR029491">
    <property type="entry name" value="Helicase_HTH"/>
</dbReference>
<keyword evidence="4" id="KW-0479">Metal-binding</keyword>
<evidence type="ECO:0000313" key="21">
    <source>
        <dbReference type="Proteomes" id="UP000094580"/>
    </source>
</evidence>
<comment type="caution">
    <text evidence="20">The sequence shown here is derived from an EMBL/GenBank/DDBJ whole genome shotgun (WGS) entry which is preliminary data.</text>
</comment>
<dbReference type="Pfam" id="PF00570">
    <property type="entry name" value="HRDC"/>
    <property type="match status" value="1"/>
</dbReference>
<evidence type="ECO:0000259" key="18">
    <source>
        <dbReference type="PROSITE" id="PS51192"/>
    </source>
</evidence>
<keyword evidence="8 20" id="KW-0347">Helicase</keyword>
<dbReference type="Pfam" id="PF09382">
    <property type="entry name" value="RQC"/>
    <property type="match status" value="1"/>
</dbReference>
<dbReference type="InterPro" id="IPR036388">
    <property type="entry name" value="WH-like_DNA-bd_sf"/>
</dbReference>
<dbReference type="NCBIfam" id="TIGR00614">
    <property type="entry name" value="recQ_fam"/>
    <property type="match status" value="1"/>
</dbReference>
<organism evidence="20 21">
    <name type="scientific">Gottfriedia luciferensis</name>
    <dbReference type="NCBI Taxonomy" id="178774"/>
    <lineage>
        <taxon>Bacteria</taxon>
        <taxon>Bacillati</taxon>
        <taxon>Bacillota</taxon>
        <taxon>Bacilli</taxon>
        <taxon>Bacillales</taxon>
        <taxon>Bacillaceae</taxon>
        <taxon>Gottfriedia</taxon>
    </lineage>
</organism>
<dbReference type="SUPFAM" id="SSF46785">
    <property type="entry name" value="Winged helix' DNA-binding domain"/>
    <property type="match status" value="1"/>
</dbReference>
<dbReference type="PROSITE" id="PS51192">
    <property type="entry name" value="HELICASE_ATP_BIND_1"/>
    <property type="match status" value="1"/>
</dbReference>
<sequence>MLTLARENLKKYFGYENFRAGQEQIIERVLSGKHTAGIMPTGGGKSICYQIPATILQGVTLVISPLISLMKDQVDALHQVGIPSTFINSSLSYNEVNERMMDLSYGEYKILYVAPERLESESFINELKRLPILLVAVDEAHCISSWGHDFRPSYLRIKNLIQELPTNPTILALTATATPQVKSDICNQLGIIEETTIITGFERENLSFKVIRGQNRLDYICNYIKQNKNESGIIYAATRKEVDNVTNKLKNLGISVGKYHAGLSDAERSKQQDAFLQDNINVMVATNAFGMGIDKSNVRYVIHYQMPKNMESYYQEAGRAGRDGLESECILLFTAQDVQIQRFLIEQSTFEPNRLKQEISKLQSMKDYSYCETCLQAFILKYFGDESDHSCGKCSNCIDERTAIDITIDAQIVLSCIIRMGERFGKTMVASVLTGSMNKKLIDLNFHTLTTYGLFKNRTLKSVGDLIDYLTSEQFIGVTSGKFPLLTVTNRGREVLLNKINVMKKEEIQVTESTNVDNHLFDQLRSLRKEIATELGVPPFVVFADSTLRDLCKLLPTTDEEFLQAKGVGLQKQQKFGDQFIEVIKKYKEENQIEVETTKPKATIINKVPSHKISYESYQNGLSISEIAKERGLNTTTVENHILQSAVEDDRFDWDEVVPFDIEKQIKEVINTVGSEKLRPIKDELPTEISYFMIKAVIMKSAT</sequence>
<keyword evidence="5" id="KW-0547">Nucleotide-binding</keyword>
<dbReference type="Gene3D" id="3.40.50.300">
    <property type="entry name" value="P-loop containing nucleotide triphosphate hydrolases"/>
    <property type="match status" value="2"/>
</dbReference>
<keyword evidence="12" id="KW-0233">DNA recombination</keyword>
<evidence type="ECO:0000256" key="5">
    <source>
        <dbReference type="ARBA" id="ARBA00022741"/>
    </source>
</evidence>
<accession>A0ABX2ZV08</accession>
<dbReference type="GO" id="GO:0004386">
    <property type="term" value="F:helicase activity"/>
    <property type="evidence" value="ECO:0007669"/>
    <property type="project" value="UniProtKB-KW"/>
</dbReference>
<dbReference type="PROSITE" id="PS51194">
    <property type="entry name" value="HELICASE_CTER"/>
    <property type="match status" value="1"/>
</dbReference>
<dbReference type="CDD" id="cd18794">
    <property type="entry name" value="SF2_C_RecQ"/>
    <property type="match status" value="1"/>
</dbReference>
<dbReference type="NCBIfam" id="TIGR01389">
    <property type="entry name" value="recQ"/>
    <property type="match status" value="1"/>
</dbReference>
<dbReference type="InterPro" id="IPR004589">
    <property type="entry name" value="DNA_helicase_ATP-dep_RecQ"/>
</dbReference>
<evidence type="ECO:0000259" key="19">
    <source>
        <dbReference type="PROSITE" id="PS51194"/>
    </source>
</evidence>
<dbReference type="Pfam" id="PF00270">
    <property type="entry name" value="DEAD"/>
    <property type="match status" value="1"/>
</dbReference>
<dbReference type="InterPro" id="IPR044876">
    <property type="entry name" value="HRDC_dom_sf"/>
</dbReference>